<keyword evidence="1" id="KW-1185">Reference proteome</keyword>
<organism evidence="1 2">
    <name type="scientific">Spodoptera litura</name>
    <name type="common">Asian cotton leafworm</name>
    <dbReference type="NCBI Taxonomy" id="69820"/>
    <lineage>
        <taxon>Eukaryota</taxon>
        <taxon>Metazoa</taxon>
        <taxon>Ecdysozoa</taxon>
        <taxon>Arthropoda</taxon>
        <taxon>Hexapoda</taxon>
        <taxon>Insecta</taxon>
        <taxon>Pterygota</taxon>
        <taxon>Neoptera</taxon>
        <taxon>Endopterygota</taxon>
        <taxon>Lepidoptera</taxon>
        <taxon>Glossata</taxon>
        <taxon>Ditrysia</taxon>
        <taxon>Noctuoidea</taxon>
        <taxon>Noctuidae</taxon>
        <taxon>Amphipyrinae</taxon>
        <taxon>Spodoptera</taxon>
    </lineage>
</organism>
<evidence type="ECO:0000313" key="2">
    <source>
        <dbReference type="RefSeq" id="XP_022819218.1"/>
    </source>
</evidence>
<sequence>MKGAYPECTMKRGSPERTVDREFAESVGKNFRVLPMFEKELFQYKYKKHYSLTSNELLQCRWRSYVQNFDQRKFEPFTFISVRDFHFYNQDNRLIPSETIHRKTDFRFKLKEGPGVDRQGQMPIPHELLMKRGIKKSETKPKNYSEAKIVKKVEKTPEKA</sequence>
<protein>
    <submittedName>
        <fullName evidence="2">Uncharacterized protein LOC111351500</fullName>
    </submittedName>
</protein>
<dbReference type="OrthoDB" id="7437325at2759"/>
<accession>A0A9J7DXQ1</accession>
<reference evidence="2" key="1">
    <citation type="submission" date="2025-08" db="UniProtKB">
        <authorList>
            <consortium name="RefSeq"/>
        </authorList>
    </citation>
    <scope>IDENTIFICATION</scope>
    <source>
        <strain evidence="2">Ishihara</strain>
        <tissue evidence="2">Whole body</tissue>
    </source>
</reference>
<dbReference type="RefSeq" id="XP_022819218.1">
    <property type="nucleotide sequence ID" value="XM_022963450.1"/>
</dbReference>
<dbReference type="AlphaFoldDB" id="A0A9J7DXQ1"/>
<dbReference type="KEGG" id="sliu:111351500"/>
<gene>
    <name evidence="2" type="primary">LOC111351500</name>
</gene>
<name>A0A9J7DXQ1_SPOLT</name>
<proteinExistence type="predicted"/>
<dbReference type="GeneID" id="111351500"/>
<dbReference type="Proteomes" id="UP000301870">
    <property type="component" value="Chromosome 13"/>
</dbReference>
<evidence type="ECO:0000313" key="1">
    <source>
        <dbReference type="Proteomes" id="UP000301870"/>
    </source>
</evidence>